<keyword evidence="2" id="KW-0547">Nucleotide-binding</keyword>
<evidence type="ECO:0000256" key="3">
    <source>
        <dbReference type="ARBA" id="ARBA00022840"/>
    </source>
</evidence>
<dbReference type="PROSITE" id="PS50975">
    <property type="entry name" value="ATP_GRASP"/>
    <property type="match status" value="1"/>
</dbReference>
<accession>X0WE94</accession>
<dbReference type="NCBIfam" id="TIGR00768">
    <property type="entry name" value="rimK_fam"/>
    <property type="match status" value="1"/>
</dbReference>
<sequence>MDLISQVEKIGIFCINYRDTMEMCSDKYRTILKLAEAALPAPKTALLQGEDTLEFAFETVGGEFPVIVKMLSGSKGVGVFFAESWKSLKGFLQMIWKISEEEELLIQQYIETDHDYRVHVLGDDVIAAMKRFVVPGDFRANFSLGGKVEETTLTEEEMEMCIMASKAVRATWSGVDFVKDKDGNPYILEINSSPGTTGIEKATNEDLVNMVVDHALDRDNWRLKARECGWIEILEINDIGDFKGKFDTGNGSLCVLHAENYT</sequence>
<dbReference type="Gene3D" id="3.30.470.20">
    <property type="entry name" value="ATP-grasp fold, B domain"/>
    <property type="match status" value="1"/>
</dbReference>
<name>X0WE94_9ZZZZ</name>
<dbReference type="PANTHER" id="PTHR21621">
    <property type="entry name" value="RIBOSOMAL PROTEIN S6 MODIFICATION PROTEIN"/>
    <property type="match status" value="1"/>
</dbReference>
<comment type="caution">
    <text evidence="5">The sequence shown here is derived from an EMBL/GenBank/DDBJ whole genome shotgun (WGS) entry which is preliminary data.</text>
</comment>
<dbReference type="InterPro" id="IPR013815">
    <property type="entry name" value="ATP_grasp_subdomain_1"/>
</dbReference>
<dbReference type="AlphaFoldDB" id="X0WE94"/>
<organism evidence="5">
    <name type="scientific">marine sediment metagenome</name>
    <dbReference type="NCBI Taxonomy" id="412755"/>
    <lineage>
        <taxon>unclassified sequences</taxon>
        <taxon>metagenomes</taxon>
        <taxon>ecological metagenomes</taxon>
    </lineage>
</organism>
<feature type="domain" description="ATP-grasp" evidence="4">
    <location>
        <begin position="31"/>
        <end position="216"/>
    </location>
</feature>
<dbReference type="GO" id="GO:0018169">
    <property type="term" value="F:ribosomal S6-glutamic acid ligase activity"/>
    <property type="evidence" value="ECO:0007669"/>
    <property type="project" value="TreeGrafter"/>
</dbReference>
<dbReference type="InterPro" id="IPR004666">
    <property type="entry name" value="Rp_bS6_RimK/Lys_biosynth_LsyX"/>
</dbReference>
<keyword evidence="3" id="KW-0067">ATP-binding</keyword>
<evidence type="ECO:0000259" key="4">
    <source>
        <dbReference type="PROSITE" id="PS50975"/>
    </source>
</evidence>
<dbReference type="Pfam" id="PF08443">
    <property type="entry name" value="RimK"/>
    <property type="match status" value="1"/>
</dbReference>
<dbReference type="PANTHER" id="PTHR21621:SF0">
    <property type="entry name" value="BETA-CITRYLGLUTAMATE SYNTHASE B-RELATED"/>
    <property type="match status" value="1"/>
</dbReference>
<proteinExistence type="predicted"/>
<dbReference type="EMBL" id="BARS01029995">
    <property type="protein sequence ID" value="GAG10991.1"/>
    <property type="molecule type" value="Genomic_DNA"/>
</dbReference>
<dbReference type="GO" id="GO:0046872">
    <property type="term" value="F:metal ion binding"/>
    <property type="evidence" value="ECO:0007669"/>
    <property type="project" value="UniProtKB-KW"/>
</dbReference>
<dbReference type="SUPFAM" id="SSF56059">
    <property type="entry name" value="Glutathione synthetase ATP-binding domain-like"/>
    <property type="match status" value="1"/>
</dbReference>
<protein>
    <recommendedName>
        <fullName evidence="4">ATP-grasp domain-containing protein</fullName>
    </recommendedName>
</protein>
<dbReference type="Gene3D" id="3.30.1490.20">
    <property type="entry name" value="ATP-grasp fold, A domain"/>
    <property type="match status" value="1"/>
</dbReference>
<dbReference type="GO" id="GO:0009432">
    <property type="term" value="P:SOS response"/>
    <property type="evidence" value="ECO:0007669"/>
    <property type="project" value="TreeGrafter"/>
</dbReference>
<evidence type="ECO:0000313" key="5">
    <source>
        <dbReference type="EMBL" id="GAG10991.1"/>
    </source>
</evidence>
<dbReference type="GO" id="GO:0005524">
    <property type="term" value="F:ATP binding"/>
    <property type="evidence" value="ECO:0007669"/>
    <property type="project" value="UniProtKB-KW"/>
</dbReference>
<gene>
    <name evidence="5" type="ORF">S01H1_46822</name>
</gene>
<dbReference type="InterPro" id="IPR013651">
    <property type="entry name" value="ATP-grasp_RimK-type"/>
</dbReference>
<evidence type="ECO:0000256" key="1">
    <source>
        <dbReference type="ARBA" id="ARBA00022723"/>
    </source>
</evidence>
<dbReference type="GO" id="GO:0005737">
    <property type="term" value="C:cytoplasm"/>
    <property type="evidence" value="ECO:0007669"/>
    <property type="project" value="TreeGrafter"/>
</dbReference>
<dbReference type="InterPro" id="IPR011761">
    <property type="entry name" value="ATP-grasp"/>
</dbReference>
<keyword evidence="1" id="KW-0479">Metal-binding</keyword>
<dbReference type="Gene3D" id="3.40.50.20">
    <property type="match status" value="1"/>
</dbReference>
<evidence type="ECO:0000256" key="2">
    <source>
        <dbReference type="ARBA" id="ARBA00022741"/>
    </source>
</evidence>
<reference evidence="5" key="1">
    <citation type="journal article" date="2014" name="Front. Microbiol.">
        <title>High frequency of phylogenetically diverse reductive dehalogenase-homologous genes in deep subseafloor sedimentary metagenomes.</title>
        <authorList>
            <person name="Kawai M."/>
            <person name="Futagami T."/>
            <person name="Toyoda A."/>
            <person name="Takaki Y."/>
            <person name="Nishi S."/>
            <person name="Hori S."/>
            <person name="Arai W."/>
            <person name="Tsubouchi T."/>
            <person name="Morono Y."/>
            <person name="Uchiyama I."/>
            <person name="Ito T."/>
            <person name="Fujiyama A."/>
            <person name="Inagaki F."/>
            <person name="Takami H."/>
        </authorList>
    </citation>
    <scope>NUCLEOTIDE SEQUENCE</scope>
    <source>
        <strain evidence="5">Expedition CK06-06</strain>
    </source>
</reference>
<feature type="non-terminal residue" evidence="5">
    <location>
        <position position="262"/>
    </location>
</feature>